<evidence type="ECO:0000313" key="3">
    <source>
        <dbReference type="EMBL" id="TWV46841.1"/>
    </source>
</evidence>
<feature type="transmembrane region" description="Helical" evidence="1">
    <location>
        <begin position="6"/>
        <end position="27"/>
    </location>
</feature>
<evidence type="ECO:0000313" key="4">
    <source>
        <dbReference type="Proteomes" id="UP000315444"/>
    </source>
</evidence>
<organism evidence="3 5">
    <name type="scientific">Bacteroides fragilis</name>
    <dbReference type="NCBI Taxonomy" id="817"/>
    <lineage>
        <taxon>Bacteria</taxon>
        <taxon>Pseudomonadati</taxon>
        <taxon>Bacteroidota</taxon>
        <taxon>Bacteroidia</taxon>
        <taxon>Bacteroidales</taxon>
        <taxon>Bacteroidaceae</taxon>
        <taxon>Bacteroides</taxon>
    </lineage>
</organism>
<dbReference type="Proteomes" id="UP000315444">
    <property type="component" value="Unassembled WGS sequence"/>
</dbReference>
<protein>
    <submittedName>
        <fullName evidence="3">Uncharacterized protein</fullName>
    </submittedName>
</protein>
<dbReference type="AlphaFoldDB" id="A0AB38PQD3"/>
<keyword evidence="1" id="KW-0472">Membrane</keyword>
<name>A0AB38PQD3_BACFG</name>
<dbReference type="EMBL" id="VOHT01000008">
    <property type="protein sequence ID" value="TWV46841.1"/>
    <property type="molecule type" value="Genomic_DNA"/>
</dbReference>
<gene>
    <name evidence="3" type="ORF">FSA03_18420</name>
    <name evidence="2" type="ORF">FSA06_17250</name>
</gene>
<keyword evidence="1" id="KW-0812">Transmembrane</keyword>
<keyword evidence="1" id="KW-1133">Transmembrane helix</keyword>
<reference evidence="3 5" key="1">
    <citation type="submission" date="2019-07" db="EMBL/GenBank/DDBJ databases">
        <title>Genome Sequencing of Bacteroides fragilis.</title>
        <authorList>
            <person name="Pinto K.M."/>
            <person name="Ruoff K.L."/>
            <person name="Price C.E."/>
            <person name="Valls R.A."/>
            <person name="O'Toole G.A."/>
        </authorList>
    </citation>
    <scope>NUCLEOTIDE SEQUENCE [LARGE SCALE GENOMIC DNA]</scope>
    <source>
        <strain evidence="3 5">AD135F_3B</strain>
    </source>
</reference>
<evidence type="ECO:0000256" key="1">
    <source>
        <dbReference type="SAM" id="Phobius"/>
    </source>
</evidence>
<comment type="caution">
    <text evidence="3">The sequence shown here is derived from an EMBL/GenBank/DDBJ whole genome shotgun (WGS) entry which is preliminary data.</text>
</comment>
<dbReference type="Proteomes" id="UP000319026">
    <property type="component" value="Unassembled WGS sequence"/>
</dbReference>
<dbReference type="EMBL" id="VOHV01000008">
    <property type="protein sequence ID" value="TWV39587.1"/>
    <property type="molecule type" value="Genomic_DNA"/>
</dbReference>
<evidence type="ECO:0000313" key="5">
    <source>
        <dbReference type="Proteomes" id="UP000319026"/>
    </source>
</evidence>
<proteinExistence type="predicted"/>
<dbReference type="RefSeq" id="WP_146332785.1">
    <property type="nucleotide sequence ID" value="NZ_VOHT01000008.1"/>
</dbReference>
<evidence type="ECO:0000313" key="2">
    <source>
        <dbReference type="EMBL" id="TWV39587.1"/>
    </source>
</evidence>
<sequence length="116" mass="13565">MGLNDWLAILGAIGGSSTITWAISFWVNRKTNARKEDASVDSMENENERKQVDWLEKRMSERDMKIDSLYVELRQEQSAHLEEIHKRHEVELKLKEAEMKRCDVRGCSNRVPPSDY</sequence>
<reference evidence="2 4" key="2">
    <citation type="submission" date="2019-07" db="EMBL/GenBank/DDBJ databases">
        <title>Genome sequencing of Bacteroides fragilis.</title>
        <authorList>
            <person name="Galasyn E.V."/>
            <person name="Ruoff K.L."/>
            <person name="Price C.E."/>
            <person name="Valls R.A."/>
            <person name="O'Toole G.A."/>
        </authorList>
    </citation>
    <scope>NUCLEOTIDE SEQUENCE [LARGE SCALE GENOMIC DNA]</scope>
    <source>
        <strain evidence="2 4">AD135F_1B</strain>
    </source>
</reference>
<accession>A0AB38PQD3</accession>